<feature type="chain" id="PRO_5029808115" description="Ectonucleotide pyrophosphatase phosphodiesterase" evidence="1">
    <location>
        <begin position="18"/>
        <end position="745"/>
    </location>
</feature>
<evidence type="ECO:0008006" key="4">
    <source>
        <dbReference type="Google" id="ProtNLM"/>
    </source>
</evidence>
<name>A0A7J6LVT8_PERCH</name>
<feature type="signal peptide" evidence="1">
    <location>
        <begin position="1"/>
        <end position="17"/>
    </location>
</feature>
<dbReference type="PANTHER" id="PTHR10151">
    <property type="entry name" value="ECTONUCLEOTIDE PYROPHOSPHATASE/PHOSPHODIESTERASE"/>
    <property type="match status" value="1"/>
</dbReference>
<dbReference type="PANTHER" id="PTHR10151:SF120">
    <property type="entry name" value="BIS(5'-ADENOSYL)-TRIPHOSPHATASE"/>
    <property type="match status" value="1"/>
</dbReference>
<dbReference type="SUPFAM" id="SSF53649">
    <property type="entry name" value="Alkaline phosphatase-like"/>
    <property type="match status" value="1"/>
</dbReference>
<keyword evidence="1" id="KW-0732">Signal</keyword>
<evidence type="ECO:0000256" key="1">
    <source>
        <dbReference type="SAM" id="SignalP"/>
    </source>
</evidence>
<accession>A0A7J6LVT8</accession>
<dbReference type="GO" id="GO:0016787">
    <property type="term" value="F:hydrolase activity"/>
    <property type="evidence" value="ECO:0007669"/>
    <property type="project" value="UniProtKB-ARBA"/>
</dbReference>
<dbReference type="InterPro" id="IPR046628">
    <property type="entry name" value="DUF6740"/>
</dbReference>
<proteinExistence type="predicted"/>
<gene>
    <name evidence="2" type="ORF">FOL47_005807</name>
</gene>
<protein>
    <recommendedName>
        <fullName evidence="4">Ectonucleotide pyrophosphatase phosphodiesterase</fullName>
    </recommendedName>
</protein>
<reference evidence="2 3" key="1">
    <citation type="submission" date="2020-04" db="EMBL/GenBank/DDBJ databases">
        <title>Perkinsus chesapeaki whole genome sequence.</title>
        <authorList>
            <person name="Bogema D.R."/>
        </authorList>
    </citation>
    <scope>NUCLEOTIDE SEQUENCE [LARGE SCALE GENOMIC DNA]</scope>
    <source>
        <strain evidence="2">ATCC PRA-425</strain>
    </source>
</reference>
<sequence>MWIPLLFVIGLLDSAFAITSSKATLDCSGHPQDRLTALKCALRNGTLVHPLSDITGRDMMLAALTAQRDPSALPWMVNAEVLKPNVEHTVFVLVDGMGMDIINRTVGKEPTKSFLKENMVSEVNSAFPSSTTPNLISLGSGDYPSQHGVLGWIELVDQRPIIPALWLDAINYTHMSPNDTKLAKDAFHFESVIQGGSAKAKMVYQQYIDTPFAKAVLGNTPGVAINASNLTDAINLVPTYLREVHAKGETSFTFIYITGIDYALHALGVDSPVVDKLMRGIDGQLGELWRSITYQLPAEAKTRMIVSADHGQINIDHVEVHDKQDADKSYRNVLDLGGLIKCIPTVEARSFALHLVDGITADEARERIRQEAPDVYNNWLLLTPDELVELELFGLKEYTSDFAKSQMGDLFGISLNKALLTYYVNGISHESWLRGQHGGLLPEEVKIPFMVVDTTQTIVDMRTGYKRLQTAARKYFDKYKYKDILVEGIKYPVIDGDAVMDDKIMLGVPLPAIPAVLVNFTSPPECDGLTMPATAPFCIHGHSKLEPGFHEGLGLTKFLILANYFDTNIPVGSPAESVLFGINATFKGHHPVHLEQLEGGCATIIDQSMYLGAVYLKAVACTADLDHGNDLEYDRNTGKISTSSNFTVYFEVHLLGITVVEDAVWAKATTFAGDNFDLGVIASLNKTFNKGGVGGAKCDAAVTAKTVKNRINLWHIEATVDVMVWVGPVKKHPYIKIVNETIELR</sequence>
<keyword evidence="3" id="KW-1185">Reference proteome</keyword>
<dbReference type="Pfam" id="PF20525">
    <property type="entry name" value="DUF6740"/>
    <property type="match status" value="1"/>
</dbReference>
<dbReference type="AlphaFoldDB" id="A0A7J6LVT8"/>
<dbReference type="InterPro" id="IPR002591">
    <property type="entry name" value="Phosphodiest/P_Trfase"/>
</dbReference>
<dbReference type="Proteomes" id="UP000591131">
    <property type="component" value="Unassembled WGS sequence"/>
</dbReference>
<dbReference type="Gene3D" id="3.40.720.10">
    <property type="entry name" value="Alkaline Phosphatase, subunit A"/>
    <property type="match status" value="1"/>
</dbReference>
<evidence type="ECO:0000313" key="3">
    <source>
        <dbReference type="Proteomes" id="UP000591131"/>
    </source>
</evidence>
<evidence type="ECO:0000313" key="2">
    <source>
        <dbReference type="EMBL" id="KAF4663334.1"/>
    </source>
</evidence>
<organism evidence="2 3">
    <name type="scientific">Perkinsus chesapeaki</name>
    <name type="common">Clam parasite</name>
    <name type="synonym">Perkinsus andrewsi</name>
    <dbReference type="NCBI Taxonomy" id="330153"/>
    <lineage>
        <taxon>Eukaryota</taxon>
        <taxon>Sar</taxon>
        <taxon>Alveolata</taxon>
        <taxon>Perkinsozoa</taxon>
        <taxon>Perkinsea</taxon>
        <taxon>Perkinsida</taxon>
        <taxon>Perkinsidae</taxon>
        <taxon>Perkinsus</taxon>
    </lineage>
</organism>
<dbReference type="Pfam" id="PF01663">
    <property type="entry name" value="Phosphodiest"/>
    <property type="match status" value="1"/>
</dbReference>
<dbReference type="InterPro" id="IPR017850">
    <property type="entry name" value="Alkaline_phosphatase_core_sf"/>
</dbReference>
<dbReference type="OrthoDB" id="415561at2759"/>
<comment type="caution">
    <text evidence="2">The sequence shown here is derived from an EMBL/GenBank/DDBJ whole genome shotgun (WGS) entry which is preliminary data.</text>
</comment>
<dbReference type="EMBL" id="JAAPAO010000320">
    <property type="protein sequence ID" value="KAF4663334.1"/>
    <property type="molecule type" value="Genomic_DNA"/>
</dbReference>